<evidence type="ECO:0000256" key="7">
    <source>
        <dbReference type="ARBA" id="ARBA00023170"/>
    </source>
</evidence>
<evidence type="ECO:0000256" key="2">
    <source>
        <dbReference type="ARBA" id="ARBA00004141"/>
    </source>
</evidence>
<keyword evidence="5 10" id="KW-0297">G-protein coupled receptor</keyword>
<reference evidence="13" key="2">
    <citation type="submission" date="2025-09" db="UniProtKB">
        <authorList>
            <consortium name="Ensembl"/>
        </authorList>
    </citation>
    <scope>IDENTIFICATION</scope>
</reference>
<comment type="function">
    <text evidence="1">Odorant receptor.</text>
</comment>
<protein>
    <recommendedName>
        <fullName evidence="11">Olfactory receptor</fullName>
    </recommendedName>
</protein>
<dbReference type="Gene3D" id="1.20.1070.10">
    <property type="entry name" value="Rhodopsin 7-helix transmembrane proteins"/>
    <property type="match status" value="1"/>
</dbReference>
<dbReference type="FunFam" id="1.20.1070.10:FF:000003">
    <property type="entry name" value="Olfactory receptor"/>
    <property type="match status" value="1"/>
</dbReference>
<dbReference type="CDD" id="cd15408">
    <property type="entry name" value="7tmA_OR5AK3-like"/>
    <property type="match status" value="1"/>
</dbReference>
<dbReference type="InterPro" id="IPR000276">
    <property type="entry name" value="GPCR_Rhodpsn"/>
</dbReference>
<name>A0A8C0BC34_9AVES</name>
<feature type="transmembrane region" description="Helical" evidence="11">
    <location>
        <begin position="220"/>
        <end position="241"/>
    </location>
</feature>
<evidence type="ECO:0000256" key="5">
    <source>
        <dbReference type="ARBA" id="ARBA00023040"/>
    </source>
</evidence>
<dbReference type="InterPro" id="IPR017452">
    <property type="entry name" value="GPCR_Rhodpsn_7TM"/>
</dbReference>
<keyword evidence="7 10" id="KW-0675">Receptor</keyword>
<dbReference type="Ensembl" id="ENSBJAT00000015230.1">
    <property type="protein sequence ID" value="ENSBJAP00000014828.1"/>
    <property type="gene ID" value="ENSBJAG00000009828.1"/>
</dbReference>
<evidence type="ECO:0000256" key="1">
    <source>
        <dbReference type="ARBA" id="ARBA00002936"/>
    </source>
</evidence>
<dbReference type="GO" id="GO:0004984">
    <property type="term" value="F:olfactory receptor activity"/>
    <property type="evidence" value="ECO:0007669"/>
    <property type="project" value="InterPro"/>
</dbReference>
<organism evidence="13 14">
    <name type="scientific">Buteo japonicus</name>
    <dbReference type="NCBI Taxonomy" id="224669"/>
    <lineage>
        <taxon>Eukaryota</taxon>
        <taxon>Metazoa</taxon>
        <taxon>Chordata</taxon>
        <taxon>Craniata</taxon>
        <taxon>Vertebrata</taxon>
        <taxon>Euteleostomi</taxon>
        <taxon>Archelosauria</taxon>
        <taxon>Archosauria</taxon>
        <taxon>Dinosauria</taxon>
        <taxon>Saurischia</taxon>
        <taxon>Theropoda</taxon>
        <taxon>Coelurosauria</taxon>
        <taxon>Aves</taxon>
        <taxon>Neognathae</taxon>
        <taxon>Neoaves</taxon>
        <taxon>Telluraves</taxon>
        <taxon>Accipitrimorphae</taxon>
        <taxon>Accipitriformes</taxon>
        <taxon>Accipitridae</taxon>
        <taxon>Accipitrinae</taxon>
        <taxon>Buteo</taxon>
    </lineage>
</organism>
<evidence type="ECO:0000256" key="11">
    <source>
        <dbReference type="RuleBase" id="RU363047"/>
    </source>
</evidence>
<evidence type="ECO:0000256" key="4">
    <source>
        <dbReference type="ARBA" id="ARBA00022989"/>
    </source>
</evidence>
<keyword evidence="4 11" id="KW-1133">Transmembrane helix</keyword>
<dbReference type="PRINTS" id="PR00245">
    <property type="entry name" value="OLFACTORYR"/>
</dbReference>
<evidence type="ECO:0000256" key="3">
    <source>
        <dbReference type="ARBA" id="ARBA00022692"/>
    </source>
</evidence>
<evidence type="ECO:0000313" key="13">
    <source>
        <dbReference type="Ensembl" id="ENSBJAP00000014828.1"/>
    </source>
</evidence>
<evidence type="ECO:0000256" key="9">
    <source>
        <dbReference type="ARBA" id="ARBA00023224"/>
    </source>
</evidence>
<sequence length="340" mass="37699">MEIASLPESWESLAVMAWENWTTVTEFVFKGFTDRLDLQVTLFVVFLLIYVITVVGNLGIIAVVWLNSQLQTPMYFFLSNLSFLDLCYSSAVTPKMLLNLSSGRKTISFAGCFTQLYFYGAFVTVECYLLAVMAYDRYVAICNPLCYPVVMSQKVCVSLLAGSYVVGFFNSVVLTGFALRVSFCSPNVIDHFFCDGPLLSKLACSDICLNQMLLLAFGSFNGVTTISVILISYGCILVTILRMGSAPGKRKAFGTCASHLVVVVIFYGTLLFMYLRPTSSYSLGRDKIVSVFYAVVTPVLNPFIYSLRNQEVKRALKGRTTSLPKCCISSSYEMGSPDLR</sequence>
<keyword evidence="11" id="KW-0716">Sensory transduction</keyword>
<dbReference type="InterPro" id="IPR000725">
    <property type="entry name" value="Olfact_rcpt"/>
</dbReference>
<accession>A0A8C0BC34</accession>
<dbReference type="SUPFAM" id="SSF81321">
    <property type="entry name" value="Family A G protein-coupled receptor-like"/>
    <property type="match status" value="1"/>
</dbReference>
<dbReference type="PRINTS" id="PR00237">
    <property type="entry name" value="GPCRRHODOPSN"/>
</dbReference>
<keyword evidence="6 11" id="KW-0472">Membrane</keyword>
<feature type="transmembrane region" description="Helical" evidence="11">
    <location>
        <begin position="287"/>
        <end position="307"/>
    </location>
</feature>
<reference evidence="13" key="1">
    <citation type="submission" date="2025-08" db="UniProtKB">
        <authorList>
            <consortium name="Ensembl"/>
        </authorList>
    </citation>
    <scope>IDENTIFICATION</scope>
</reference>
<feature type="transmembrane region" description="Helical" evidence="11">
    <location>
        <begin position="40"/>
        <end position="66"/>
    </location>
</feature>
<dbReference type="GO" id="GO:0005886">
    <property type="term" value="C:plasma membrane"/>
    <property type="evidence" value="ECO:0007669"/>
    <property type="project" value="UniProtKB-SubCell"/>
</dbReference>
<keyword evidence="11" id="KW-1003">Cell membrane</keyword>
<comment type="similarity">
    <text evidence="10">Belongs to the G-protein coupled receptor 1 family.</text>
</comment>
<dbReference type="PROSITE" id="PS00237">
    <property type="entry name" value="G_PROTEIN_RECEP_F1_1"/>
    <property type="match status" value="1"/>
</dbReference>
<dbReference type="Pfam" id="PF13853">
    <property type="entry name" value="7tm_4"/>
    <property type="match status" value="1"/>
</dbReference>
<evidence type="ECO:0000259" key="12">
    <source>
        <dbReference type="PROSITE" id="PS50262"/>
    </source>
</evidence>
<dbReference type="GO" id="GO:0004930">
    <property type="term" value="F:G protein-coupled receptor activity"/>
    <property type="evidence" value="ECO:0007669"/>
    <property type="project" value="UniProtKB-KW"/>
</dbReference>
<dbReference type="PANTHER" id="PTHR48018">
    <property type="entry name" value="OLFACTORY RECEPTOR"/>
    <property type="match status" value="1"/>
</dbReference>
<keyword evidence="8" id="KW-0325">Glycoprotein</keyword>
<dbReference type="Proteomes" id="UP000694555">
    <property type="component" value="Unplaced"/>
</dbReference>
<evidence type="ECO:0000256" key="10">
    <source>
        <dbReference type="RuleBase" id="RU000688"/>
    </source>
</evidence>
<evidence type="ECO:0000256" key="6">
    <source>
        <dbReference type="ARBA" id="ARBA00023136"/>
    </source>
</evidence>
<feature type="transmembrane region" description="Helical" evidence="11">
    <location>
        <begin position="155"/>
        <end position="179"/>
    </location>
</feature>
<keyword evidence="9 10" id="KW-0807">Transducer</keyword>
<keyword evidence="3 10" id="KW-0812">Transmembrane</keyword>
<proteinExistence type="inferred from homology"/>
<evidence type="ECO:0000313" key="14">
    <source>
        <dbReference type="Proteomes" id="UP000694555"/>
    </source>
</evidence>
<dbReference type="PROSITE" id="PS50262">
    <property type="entry name" value="G_PROTEIN_RECEP_F1_2"/>
    <property type="match status" value="1"/>
</dbReference>
<feature type="domain" description="G-protein coupled receptors family 1 profile" evidence="12">
    <location>
        <begin position="56"/>
        <end position="305"/>
    </location>
</feature>
<feature type="transmembrane region" description="Helical" evidence="11">
    <location>
        <begin position="75"/>
        <end position="96"/>
    </location>
</feature>
<keyword evidence="14" id="KW-1185">Reference proteome</keyword>
<keyword evidence="11" id="KW-0552">Olfaction</keyword>
<feature type="transmembrane region" description="Helical" evidence="11">
    <location>
        <begin position="116"/>
        <end position="135"/>
    </location>
</feature>
<comment type="subcellular location">
    <subcellularLocation>
        <location evidence="11">Cell membrane</location>
        <topology evidence="11">Multi-pass membrane protein</topology>
    </subcellularLocation>
    <subcellularLocation>
        <location evidence="2">Membrane</location>
        <topology evidence="2">Multi-pass membrane protein</topology>
    </subcellularLocation>
</comment>
<dbReference type="AlphaFoldDB" id="A0A8C0BC34"/>
<evidence type="ECO:0000256" key="8">
    <source>
        <dbReference type="ARBA" id="ARBA00023180"/>
    </source>
</evidence>
<feature type="transmembrane region" description="Helical" evidence="11">
    <location>
        <begin position="253"/>
        <end position="275"/>
    </location>
</feature>